<evidence type="ECO:0008006" key="3">
    <source>
        <dbReference type="Google" id="ProtNLM"/>
    </source>
</evidence>
<dbReference type="AlphaFoldDB" id="A0A3A9ADE6"/>
<evidence type="ECO:0000313" key="2">
    <source>
        <dbReference type="Proteomes" id="UP000280696"/>
    </source>
</evidence>
<evidence type="ECO:0000313" key="1">
    <source>
        <dbReference type="EMBL" id="RKI89642.1"/>
    </source>
</evidence>
<name>A0A3A9ADE6_9FIRM</name>
<organism evidence="1 2">
    <name type="scientific">Parablautia intestinalis</name>
    <dbReference type="NCBI Taxonomy" id="2320100"/>
    <lineage>
        <taxon>Bacteria</taxon>
        <taxon>Bacillati</taxon>
        <taxon>Bacillota</taxon>
        <taxon>Clostridia</taxon>
        <taxon>Lachnospirales</taxon>
        <taxon>Lachnospiraceae</taxon>
        <taxon>Parablautia</taxon>
    </lineage>
</organism>
<dbReference type="RefSeq" id="WP_120471495.1">
    <property type="nucleotide sequence ID" value="NZ_RAYQ01000020.1"/>
</dbReference>
<accession>A0A3A9ADE6</accession>
<sequence length="173" mass="20841">MNQNTLIKIIEEQTNRALWEVRNVIDCVPEELWNRQYCQMPCWKHLYHMLHSLDLWYINPRDKDFREPSIHEKDLNNLDVISQKTLSRNEIEQYFTCIEKKLRTYLSCLTDDRLLEYPAECEYCIFTLILAQMRHLHSHMGMIMGFIIDDTGLWPRVLGLENPFPDGPYDKYL</sequence>
<proteinExistence type="predicted"/>
<keyword evidence="2" id="KW-1185">Reference proteome</keyword>
<dbReference type="Proteomes" id="UP000280696">
    <property type="component" value="Unassembled WGS sequence"/>
</dbReference>
<comment type="caution">
    <text evidence="1">The sequence shown here is derived from an EMBL/GenBank/DDBJ whole genome shotgun (WGS) entry which is preliminary data.</text>
</comment>
<dbReference type="OrthoDB" id="69650at2"/>
<dbReference type="SUPFAM" id="SSF109854">
    <property type="entry name" value="DinB/YfiT-like putative metalloenzymes"/>
    <property type="match status" value="1"/>
</dbReference>
<gene>
    <name evidence="1" type="ORF">D7V94_16835</name>
</gene>
<dbReference type="EMBL" id="RAYQ01000020">
    <property type="protein sequence ID" value="RKI89642.1"/>
    <property type="molecule type" value="Genomic_DNA"/>
</dbReference>
<reference evidence="1 2" key="1">
    <citation type="submission" date="2018-09" db="EMBL/GenBank/DDBJ databases">
        <title>Murine metabolic-syndrome-specific gut microbial biobank.</title>
        <authorList>
            <person name="Liu C."/>
        </authorList>
    </citation>
    <scope>NUCLEOTIDE SEQUENCE [LARGE SCALE GENOMIC DNA]</scope>
    <source>
        <strain evidence="1 2">0.1xD8-82</strain>
    </source>
</reference>
<protein>
    <recommendedName>
        <fullName evidence="3">DinB family protein</fullName>
    </recommendedName>
</protein>
<dbReference type="InterPro" id="IPR034660">
    <property type="entry name" value="DinB/YfiT-like"/>
</dbReference>